<feature type="domain" description="NAD(P)-binding" evidence="2">
    <location>
        <begin position="85"/>
        <end position="267"/>
    </location>
</feature>
<evidence type="ECO:0000313" key="4">
    <source>
        <dbReference type="Proteomes" id="UP001472866"/>
    </source>
</evidence>
<organism evidence="3 4">
    <name type="scientific">Chloropicon roscoffensis</name>
    <dbReference type="NCBI Taxonomy" id="1461544"/>
    <lineage>
        <taxon>Eukaryota</taxon>
        <taxon>Viridiplantae</taxon>
        <taxon>Chlorophyta</taxon>
        <taxon>Chloropicophyceae</taxon>
        <taxon>Chloropicales</taxon>
        <taxon>Chloropicaceae</taxon>
        <taxon>Chloropicon</taxon>
    </lineage>
</organism>
<keyword evidence="4" id="KW-1185">Reference proteome</keyword>
<sequence length="307" mass="32801">MGACQLKSTGAAARVAVPEVRLRHHCRTTSRRAGPNAHHRSPRGCPATRKAPGPRRVWVRPAATGSNGRDSSGARSLLVLEGDSRVGVAVVRKLLEHGDEFRVSTTVSPEGASGTHAKALAALQVAVHEQNYEAAATARPDVIVSCIDSRRRCGAVHERNQVFVDAALELGASTFVFISSVGAGDSSDALPGPAKETMKAVMSDKYIAERYLSSKQGLDHLVLRCPPLNDIASDGEVGRPTLTEDPMAYGWITPAGVADLVYGCLSSDRLEMGRTYSAVDQNTIFVTNPFLRPLEAHECVPFEPTPI</sequence>
<evidence type="ECO:0000256" key="1">
    <source>
        <dbReference type="SAM" id="MobiDB-lite"/>
    </source>
</evidence>
<dbReference type="Gene3D" id="3.40.50.720">
    <property type="entry name" value="NAD(P)-binding Rossmann-like Domain"/>
    <property type="match status" value="1"/>
</dbReference>
<name>A0AAX4PCW2_9CHLO</name>
<evidence type="ECO:0000313" key="3">
    <source>
        <dbReference type="EMBL" id="WZN63789.1"/>
    </source>
</evidence>
<gene>
    <name evidence="3" type="ORF">HKI87_08g53400</name>
</gene>
<evidence type="ECO:0000259" key="2">
    <source>
        <dbReference type="Pfam" id="PF13460"/>
    </source>
</evidence>
<accession>A0AAX4PCW2</accession>
<reference evidence="3 4" key="1">
    <citation type="submission" date="2024-03" db="EMBL/GenBank/DDBJ databases">
        <title>Complete genome sequence of the green alga Chloropicon roscoffensis RCC1871.</title>
        <authorList>
            <person name="Lemieux C."/>
            <person name="Pombert J.-F."/>
            <person name="Otis C."/>
            <person name="Turmel M."/>
        </authorList>
    </citation>
    <scope>NUCLEOTIDE SEQUENCE [LARGE SCALE GENOMIC DNA]</scope>
    <source>
        <strain evidence="3 4">RCC1871</strain>
    </source>
</reference>
<dbReference type="PANTHER" id="PTHR15020:SF50">
    <property type="entry name" value="UPF0659 PROTEIN YMR090W"/>
    <property type="match status" value="1"/>
</dbReference>
<dbReference type="AlphaFoldDB" id="A0AAX4PCW2"/>
<dbReference type="Pfam" id="PF13460">
    <property type="entry name" value="NAD_binding_10"/>
    <property type="match status" value="1"/>
</dbReference>
<dbReference type="PANTHER" id="PTHR15020">
    <property type="entry name" value="FLAVIN REDUCTASE-RELATED"/>
    <property type="match status" value="1"/>
</dbReference>
<protein>
    <submittedName>
        <fullName evidence="3">NAD(P)-bd_dom domain-containing protein</fullName>
    </submittedName>
</protein>
<dbReference type="InterPro" id="IPR016040">
    <property type="entry name" value="NAD(P)-bd_dom"/>
</dbReference>
<proteinExistence type="predicted"/>
<dbReference type="EMBL" id="CP151508">
    <property type="protein sequence ID" value="WZN63789.1"/>
    <property type="molecule type" value="Genomic_DNA"/>
</dbReference>
<feature type="region of interest" description="Disordered" evidence="1">
    <location>
        <begin position="29"/>
        <end position="53"/>
    </location>
</feature>
<dbReference type="Proteomes" id="UP001472866">
    <property type="component" value="Chromosome 08"/>
</dbReference>
<dbReference type="SUPFAM" id="SSF51735">
    <property type="entry name" value="NAD(P)-binding Rossmann-fold domains"/>
    <property type="match status" value="1"/>
</dbReference>
<dbReference type="InterPro" id="IPR036291">
    <property type="entry name" value="NAD(P)-bd_dom_sf"/>
</dbReference>